<dbReference type="Proteomes" id="UP000194154">
    <property type="component" value="Chromosome"/>
</dbReference>
<dbReference type="NCBIfam" id="TIGR02384">
    <property type="entry name" value="RelB_DinJ"/>
    <property type="match status" value="1"/>
</dbReference>
<dbReference type="InterPro" id="IPR013321">
    <property type="entry name" value="Arc_rbn_hlx_hlx"/>
</dbReference>
<keyword evidence="2" id="KW-1277">Toxin-antitoxin system</keyword>
<accession>A0A1W7ADI2</accession>
<comment type="similarity">
    <text evidence="1">Belongs to the RelB/DinJ antitoxin family.</text>
</comment>
<dbReference type="GO" id="GO:0006351">
    <property type="term" value="P:DNA-templated transcription"/>
    <property type="evidence" value="ECO:0007669"/>
    <property type="project" value="TreeGrafter"/>
</dbReference>
<evidence type="ECO:0000256" key="2">
    <source>
        <dbReference type="ARBA" id="ARBA00022649"/>
    </source>
</evidence>
<keyword evidence="4" id="KW-1185">Reference proteome</keyword>
<protein>
    <submittedName>
        <fullName evidence="3">Bifunctional antitoxin/transcriptional repressor RelB</fullName>
    </submittedName>
</protein>
<evidence type="ECO:0000256" key="1">
    <source>
        <dbReference type="ARBA" id="ARBA00010562"/>
    </source>
</evidence>
<dbReference type="AlphaFoldDB" id="A0A1W7ADI2"/>
<proteinExistence type="inferred from homology"/>
<gene>
    <name evidence="3" type="ORF">MCCS_20060</name>
</gene>
<dbReference type="STRING" id="1855823.MCCS_20060"/>
<organism evidence="3 4">
    <name type="scientific">Macrococcoides canis</name>
    <dbReference type="NCBI Taxonomy" id="1855823"/>
    <lineage>
        <taxon>Bacteria</taxon>
        <taxon>Bacillati</taxon>
        <taxon>Bacillota</taxon>
        <taxon>Bacilli</taxon>
        <taxon>Bacillales</taxon>
        <taxon>Staphylococcaceae</taxon>
        <taxon>Macrococcoides</taxon>
    </lineage>
</organism>
<evidence type="ECO:0000313" key="3">
    <source>
        <dbReference type="EMBL" id="ARQ07621.1"/>
    </source>
</evidence>
<reference evidence="3 4" key="1">
    <citation type="journal article" date="2017" name="Int. J. Syst. Evol. Microbiol.">
        <title>Macrococcus canis sp. nov., a skin bacterium associated with infections in dogs.</title>
        <authorList>
            <person name="Gobeli Brawand S."/>
            <person name="Cotting K."/>
            <person name="Gomez-Sanz E."/>
            <person name="Collaud A."/>
            <person name="Thomann A."/>
            <person name="Brodard I."/>
            <person name="Rodriguez-Campos S."/>
            <person name="Strauss C."/>
            <person name="Perreten V."/>
        </authorList>
    </citation>
    <scope>NUCLEOTIDE SEQUENCE [LARGE SCALE GENOMIC DNA]</scope>
    <source>
        <strain evidence="3 4">KM45013</strain>
    </source>
</reference>
<dbReference type="OrthoDB" id="9804867at2"/>
<dbReference type="EMBL" id="CP021059">
    <property type="protein sequence ID" value="ARQ07621.1"/>
    <property type="molecule type" value="Genomic_DNA"/>
</dbReference>
<dbReference type="RefSeq" id="WP_086043166.1">
    <property type="nucleotide sequence ID" value="NZ_CBCRZA010000012.1"/>
</dbReference>
<dbReference type="KEGG" id="mcak:MCCS_20060"/>
<dbReference type="GO" id="GO:0006355">
    <property type="term" value="P:regulation of DNA-templated transcription"/>
    <property type="evidence" value="ECO:0007669"/>
    <property type="project" value="InterPro"/>
</dbReference>
<name>A0A1W7ADI2_9STAP</name>
<dbReference type="Pfam" id="PF04221">
    <property type="entry name" value="RelB"/>
    <property type="match status" value="1"/>
</dbReference>
<dbReference type="Gene3D" id="1.10.1220.10">
    <property type="entry name" value="Met repressor-like"/>
    <property type="match status" value="1"/>
</dbReference>
<dbReference type="InterPro" id="IPR007337">
    <property type="entry name" value="RelB/DinJ"/>
</dbReference>
<dbReference type="PANTHER" id="PTHR38781:SF1">
    <property type="entry name" value="ANTITOXIN DINJ-RELATED"/>
    <property type="match status" value="1"/>
</dbReference>
<dbReference type="PANTHER" id="PTHR38781">
    <property type="entry name" value="ANTITOXIN DINJ-RELATED"/>
    <property type="match status" value="1"/>
</dbReference>
<dbReference type="GeneID" id="35296094"/>
<evidence type="ECO:0000313" key="4">
    <source>
        <dbReference type="Proteomes" id="UP000194154"/>
    </source>
</evidence>
<sequence length="97" mass="11084">MVKSSTITLRVDKELKEDADKVLKSLGITISTAFDMYLQQIVLTNSIPFELKLPEDKVSKNEIHSLISEALEEYEFTQKTTSLEEVKRKYDNGTNDV</sequence>